<dbReference type="AlphaFoldDB" id="A0A9D4THQ8"/>
<dbReference type="GO" id="GO:0008892">
    <property type="term" value="F:guanine deaminase activity"/>
    <property type="evidence" value="ECO:0007669"/>
    <property type="project" value="TreeGrafter"/>
</dbReference>
<reference evidence="6" key="2">
    <citation type="submission" date="2020-11" db="EMBL/GenBank/DDBJ databases">
        <authorList>
            <person name="Cecchin M."/>
            <person name="Marcolungo L."/>
            <person name="Rossato M."/>
            <person name="Girolomoni L."/>
            <person name="Cosentino E."/>
            <person name="Cuine S."/>
            <person name="Li-Beisson Y."/>
            <person name="Delledonne M."/>
            <person name="Ballottari M."/>
        </authorList>
    </citation>
    <scope>NUCLEOTIDE SEQUENCE</scope>
    <source>
        <strain evidence="6">211/11P</strain>
        <tissue evidence="6">Whole cell</tissue>
    </source>
</reference>
<keyword evidence="3" id="KW-0378">Hydrolase</keyword>
<dbReference type="Proteomes" id="UP001055712">
    <property type="component" value="Unassembled WGS sequence"/>
</dbReference>
<name>A0A9D4THQ8_CHLVU</name>
<dbReference type="InterPro" id="IPR051607">
    <property type="entry name" value="Metallo-dep_hydrolases"/>
</dbReference>
<reference evidence="6" key="1">
    <citation type="journal article" date="2019" name="Plant J.">
        <title>Chlorella vulgaris genome assembly and annotation reveals the molecular basis for metabolic acclimation to high light conditions.</title>
        <authorList>
            <person name="Cecchin M."/>
            <person name="Marcolungo L."/>
            <person name="Rossato M."/>
            <person name="Girolomoni L."/>
            <person name="Cosentino E."/>
            <person name="Cuine S."/>
            <person name="Li-Beisson Y."/>
            <person name="Delledonne M."/>
            <person name="Ballottari M."/>
        </authorList>
    </citation>
    <scope>NUCLEOTIDE SEQUENCE</scope>
    <source>
        <strain evidence="6">211/11P</strain>
    </source>
</reference>
<dbReference type="EMBL" id="SIDB01000011">
    <property type="protein sequence ID" value="KAI3425885.1"/>
    <property type="molecule type" value="Genomic_DNA"/>
</dbReference>
<dbReference type="GO" id="GO:0046098">
    <property type="term" value="P:guanine metabolic process"/>
    <property type="evidence" value="ECO:0007669"/>
    <property type="project" value="TreeGrafter"/>
</dbReference>
<keyword evidence="2" id="KW-0479">Metal-binding</keyword>
<evidence type="ECO:0000256" key="1">
    <source>
        <dbReference type="ARBA" id="ARBA00001947"/>
    </source>
</evidence>
<comment type="cofactor">
    <cofactor evidence="1">
        <name>Zn(2+)</name>
        <dbReference type="ChEBI" id="CHEBI:29105"/>
    </cofactor>
</comment>
<proteinExistence type="predicted"/>
<evidence type="ECO:0000256" key="4">
    <source>
        <dbReference type="ARBA" id="ARBA00022833"/>
    </source>
</evidence>
<gene>
    <name evidence="6" type="ORF">D9Q98_007858</name>
</gene>
<feature type="domain" description="Amidohydrolase-related" evidence="5">
    <location>
        <begin position="66"/>
        <end position="168"/>
    </location>
</feature>
<evidence type="ECO:0000256" key="2">
    <source>
        <dbReference type="ARBA" id="ARBA00022723"/>
    </source>
</evidence>
<dbReference type="OrthoDB" id="194468at2759"/>
<dbReference type="Pfam" id="PF01979">
    <property type="entry name" value="Amidohydro_1"/>
    <property type="match status" value="2"/>
</dbReference>
<dbReference type="InterPro" id="IPR006680">
    <property type="entry name" value="Amidohydro-rel"/>
</dbReference>
<dbReference type="Gene3D" id="3.20.20.140">
    <property type="entry name" value="Metal-dependent hydrolases"/>
    <property type="match status" value="2"/>
</dbReference>
<dbReference type="GO" id="GO:0008270">
    <property type="term" value="F:zinc ion binding"/>
    <property type="evidence" value="ECO:0007669"/>
    <property type="project" value="TreeGrafter"/>
</dbReference>
<evidence type="ECO:0000313" key="7">
    <source>
        <dbReference type="Proteomes" id="UP001055712"/>
    </source>
</evidence>
<dbReference type="InterPro" id="IPR011059">
    <property type="entry name" value="Metal-dep_hydrolase_composite"/>
</dbReference>
<sequence length="413" mass="43825">MLFIRGTVVHTPVRGHVEVLLDRLLVVDVDGGGKIASMVSGEEEANCLALYSGQAEDVLRLSADQFLLPGFIDTHIHAPQYAFAGTATDTPLMDWLNKYTFPTEARFASDPAFARHVYGRLIRRLIGGGTTTALFFATLHLEPCQLLADLLEQAGMRAFVGKVSMDRNGGPGLGQLAAVHDVLVQSHIRESYDEAAFVGQLEEAQGGAVSEAELFDAAGLLTSKAVFAHGVLLSEAELALMAARGSAVAHCPLSNMFFADVVLPVAKLLRQGVKVGLGTDVAGGYDSSMLAAQRAAVVASLALHAQRIAAAPDPAQLALRYQAEGDADVLSWKDALWLATVGGAQALGLEDVGTLAVGCQFDALLVDGGCGVAYDLFPQTSQLDCIEKFLTLGDDRHIAQVWVQGRPIKHPQQ</sequence>
<evidence type="ECO:0000259" key="5">
    <source>
        <dbReference type="Pfam" id="PF01979"/>
    </source>
</evidence>
<evidence type="ECO:0000313" key="6">
    <source>
        <dbReference type="EMBL" id="KAI3425885.1"/>
    </source>
</evidence>
<accession>A0A9D4THQ8</accession>
<protein>
    <recommendedName>
        <fullName evidence="5">Amidohydrolase-related domain-containing protein</fullName>
    </recommendedName>
</protein>
<dbReference type="PANTHER" id="PTHR11271:SF6">
    <property type="entry name" value="GUANINE DEAMINASE"/>
    <property type="match status" value="1"/>
</dbReference>
<keyword evidence="4" id="KW-0862">Zinc</keyword>
<dbReference type="Gene3D" id="2.30.40.10">
    <property type="entry name" value="Urease, subunit C, domain 1"/>
    <property type="match status" value="1"/>
</dbReference>
<organism evidence="6 7">
    <name type="scientific">Chlorella vulgaris</name>
    <name type="common">Green alga</name>
    <dbReference type="NCBI Taxonomy" id="3077"/>
    <lineage>
        <taxon>Eukaryota</taxon>
        <taxon>Viridiplantae</taxon>
        <taxon>Chlorophyta</taxon>
        <taxon>core chlorophytes</taxon>
        <taxon>Trebouxiophyceae</taxon>
        <taxon>Chlorellales</taxon>
        <taxon>Chlorellaceae</taxon>
        <taxon>Chlorella clade</taxon>
        <taxon>Chlorella</taxon>
    </lineage>
</organism>
<keyword evidence="7" id="KW-1185">Reference proteome</keyword>
<dbReference type="SUPFAM" id="SSF51556">
    <property type="entry name" value="Metallo-dependent hydrolases"/>
    <property type="match status" value="1"/>
</dbReference>
<dbReference type="PANTHER" id="PTHR11271">
    <property type="entry name" value="GUANINE DEAMINASE"/>
    <property type="match status" value="1"/>
</dbReference>
<evidence type="ECO:0000256" key="3">
    <source>
        <dbReference type="ARBA" id="ARBA00022801"/>
    </source>
</evidence>
<dbReference type="GO" id="GO:0005829">
    <property type="term" value="C:cytosol"/>
    <property type="evidence" value="ECO:0007669"/>
    <property type="project" value="TreeGrafter"/>
</dbReference>
<dbReference type="SUPFAM" id="SSF51338">
    <property type="entry name" value="Composite domain of metallo-dependent hydrolases"/>
    <property type="match status" value="1"/>
</dbReference>
<comment type="caution">
    <text evidence="6">The sequence shown here is derived from an EMBL/GenBank/DDBJ whole genome shotgun (WGS) entry which is preliminary data.</text>
</comment>
<feature type="domain" description="Amidohydrolase-related" evidence="5">
    <location>
        <begin position="175"/>
        <end position="406"/>
    </location>
</feature>
<dbReference type="InterPro" id="IPR032466">
    <property type="entry name" value="Metal_Hydrolase"/>
</dbReference>